<reference evidence="1 2" key="1">
    <citation type="submission" date="2024-04" db="EMBL/GenBank/DDBJ databases">
        <title>Flavobacterium sp. DGU11 16S ribosomal RNA gene Genome sequencing and assembly.</title>
        <authorList>
            <person name="Park S."/>
        </authorList>
    </citation>
    <scope>NUCLEOTIDE SEQUENCE [LARGE SCALE GENOMIC DNA]</scope>
    <source>
        <strain evidence="1 2">DGU11</strain>
    </source>
</reference>
<comment type="caution">
    <text evidence="1">The sequence shown here is derived from an EMBL/GenBank/DDBJ whole genome shotgun (WGS) entry which is preliminary data.</text>
</comment>
<sequence length="319" mass="37559">MKVCLISFDYWDFDQHIIKELKQREGVEAAHIDISKFSYKYASPLHRVANTFNKVFLKKNIKKIKRQEHVLEQLKALGMQDIILVIRPDLLDRDTHILIKQQTKKYLAYLYDSTKRFPVLPRLENIFDAIYSFDEDDVAKYSFTHITNYIYLPKHEIKPSAAFDYRVFIVMSADERLPLLNTIAKELNKLKVSFKFVVRVTKKTDPENNPGIEYSEKEIRPEELPGYLEKAEMFLDIVRLGHNGLSFRVFEALAHQKKLITTNASIKNYEFYNPNNILVIDPDNLAISASFFETPYNPLPEELYNKYTIKHFVDTIFFN</sequence>
<proteinExistence type="predicted"/>
<dbReference type="EMBL" id="JBBYHR010000003">
    <property type="protein sequence ID" value="MEL1244057.1"/>
    <property type="molecule type" value="Genomic_DNA"/>
</dbReference>
<evidence type="ECO:0000313" key="2">
    <source>
        <dbReference type="Proteomes" id="UP001464555"/>
    </source>
</evidence>
<evidence type="ECO:0000313" key="1">
    <source>
        <dbReference type="EMBL" id="MEL1244057.1"/>
    </source>
</evidence>
<gene>
    <name evidence="1" type="ORF">AAEO56_07295</name>
</gene>
<protein>
    <submittedName>
        <fullName evidence="1">Uncharacterized protein</fullName>
    </submittedName>
</protein>
<accession>A0ABU9HX02</accession>
<organism evidence="1 2">
    <name type="scientific">Flavobacterium arundinis</name>
    <dbReference type="NCBI Taxonomy" id="3139143"/>
    <lineage>
        <taxon>Bacteria</taxon>
        <taxon>Pseudomonadati</taxon>
        <taxon>Bacteroidota</taxon>
        <taxon>Flavobacteriia</taxon>
        <taxon>Flavobacteriales</taxon>
        <taxon>Flavobacteriaceae</taxon>
        <taxon>Flavobacterium</taxon>
    </lineage>
</organism>
<dbReference type="RefSeq" id="WP_341696369.1">
    <property type="nucleotide sequence ID" value="NZ_JBBYHR010000003.1"/>
</dbReference>
<dbReference type="Proteomes" id="UP001464555">
    <property type="component" value="Unassembled WGS sequence"/>
</dbReference>
<keyword evidence="2" id="KW-1185">Reference proteome</keyword>
<name>A0ABU9HX02_9FLAO</name>